<proteinExistence type="predicted"/>
<dbReference type="Proteomes" id="UP001230807">
    <property type="component" value="Unassembled WGS sequence"/>
</dbReference>
<dbReference type="CDD" id="cd09757">
    <property type="entry name" value="Cas8c_I-C"/>
    <property type="match status" value="1"/>
</dbReference>
<dbReference type="RefSeq" id="WP_286038537.1">
    <property type="nucleotide sequence ID" value="NZ_CP183077.1"/>
</dbReference>
<keyword evidence="2" id="KW-1185">Reference proteome</keyword>
<accession>A0ABT7MSP2</accession>
<sequence length="624" mass="71137">MSVWQQLYKTYNQHLDEVGKSESRWEGKTFTLLPISHTTQTAHITVNITPNGEFHTAEVIEKGGGNTLIPSTEDSSSRAGSVIAPYPLHDKLPYVAGDYEAFGGVYKKDNAHQVYIDNLKKWSESSHGFDRLKSIYTYLQKGRLIEDLVNEKVLFTETDGTLKWTWKDKEDKPQIYSIVTGGMEGAFIRFHVHSSEQLYKEPWHDSEFYQSFIAYYAEQAGDSTLCFVTGEQKVGSTKHANKIRNAGDKAKLISANDSSGFTYRGRFDKASEAATISYEVSQKAHNALKWLIQRQGKLIDQRVFLVWGSQVTEMPSAVDSTFSLAALFNDVEEKEVFDTNRDGARAFSDALIGYKRKLPQQTVNILILDAATTGRLAILYYRSFNQEQYFNRLESWHTEHPWEYVYFDREKKRRVFIGAPSLHDIATASYGPRTNEKLIKATVERLIPCVVDGRVVPDDVRRCLIQRASNPMGIEAWEWEKTLQIACGMINKKEGMNVALDSNLKDRDYLFGRLLALADYLERKALGKENRSTNAIRYMNAFSQNPARTWMTIQSALQPYQAKLGGKVTYINKLIDEVGSQLDPSDFTNKPLSGKYLLGFYSQRHELYQKREETNSSNEESVEA</sequence>
<evidence type="ECO:0000313" key="2">
    <source>
        <dbReference type="Proteomes" id="UP001230807"/>
    </source>
</evidence>
<organism evidence="1 2">
    <name type="scientific">Exiguobacterium mexicanum</name>
    <dbReference type="NCBI Taxonomy" id="340146"/>
    <lineage>
        <taxon>Bacteria</taxon>
        <taxon>Bacillati</taxon>
        <taxon>Bacillota</taxon>
        <taxon>Bacilli</taxon>
        <taxon>Bacillales</taxon>
        <taxon>Bacillales Family XII. Incertae Sedis</taxon>
        <taxon>Exiguobacterium</taxon>
    </lineage>
</organism>
<protein>
    <submittedName>
        <fullName evidence="1">Type I-C CRISPR-associated protein Cas8c/Csd1</fullName>
    </submittedName>
</protein>
<comment type="caution">
    <text evidence="1">The sequence shown here is derived from an EMBL/GenBank/DDBJ whole genome shotgun (WGS) entry which is preliminary data.</text>
</comment>
<dbReference type="InterPro" id="IPR010144">
    <property type="entry name" value="CRISPR-assoc_prot_Csd1-typ"/>
</dbReference>
<gene>
    <name evidence="1" type="primary">cas8c</name>
    <name evidence="1" type="ORF">QR695_14610</name>
</gene>
<dbReference type="EMBL" id="JASWER010000021">
    <property type="protein sequence ID" value="MDL5378233.1"/>
    <property type="molecule type" value="Genomic_DNA"/>
</dbReference>
<name>A0ABT7MSP2_9BACL</name>
<reference evidence="1 2" key="1">
    <citation type="submission" date="2023-06" db="EMBL/GenBank/DDBJ databases">
        <title>Influencing factors and mechanism of Cr(VI) reduction by facultative anaerobic Exiguobacterium sp. PY14.</title>
        <authorList>
            <person name="Zou L."/>
        </authorList>
    </citation>
    <scope>NUCLEOTIDE SEQUENCE [LARGE SCALE GENOMIC DNA]</scope>
    <source>
        <strain evidence="1 2">PY14</strain>
    </source>
</reference>
<evidence type="ECO:0000313" key="1">
    <source>
        <dbReference type="EMBL" id="MDL5378233.1"/>
    </source>
</evidence>
<dbReference type="NCBIfam" id="TIGR01863">
    <property type="entry name" value="cas_Csd1"/>
    <property type="match status" value="1"/>
</dbReference>
<dbReference type="Pfam" id="PF09709">
    <property type="entry name" value="Cas_Csd1"/>
    <property type="match status" value="1"/>
</dbReference>